<evidence type="ECO:0000256" key="1">
    <source>
        <dbReference type="SAM" id="SignalP"/>
    </source>
</evidence>
<protein>
    <submittedName>
        <fullName evidence="3">Autotransporter domain-containing protein</fullName>
    </submittedName>
</protein>
<feature type="domain" description="Autotransporter" evidence="2">
    <location>
        <begin position="722"/>
        <end position="1003"/>
    </location>
</feature>
<dbReference type="InterPro" id="IPR005546">
    <property type="entry name" value="Autotransporte_beta"/>
</dbReference>
<name>A0AAE7TGQ8_9BRAD</name>
<dbReference type="SUPFAM" id="SSF103515">
    <property type="entry name" value="Autotransporter"/>
    <property type="match status" value="1"/>
</dbReference>
<accession>A0AAE7TGQ8</accession>
<dbReference type="PROSITE" id="PS51208">
    <property type="entry name" value="AUTOTRANSPORTER"/>
    <property type="match status" value="1"/>
</dbReference>
<evidence type="ECO:0000259" key="2">
    <source>
        <dbReference type="PROSITE" id="PS51208"/>
    </source>
</evidence>
<dbReference type="RefSeq" id="WP_092216477.1">
    <property type="nucleotide sequence ID" value="NZ_CP030050.1"/>
</dbReference>
<reference evidence="3 4" key="1">
    <citation type="submission" date="2018-06" db="EMBL/GenBank/DDBJ databases">
        <title>Comparative genomics of Bradyrhizobium nodulating Arachidis hypogaea.</title>
        <authorList>
            <person name="Li Y."/>
        </authorList>
    </citation>
    <scope>NUCLEOTIDE SEQUENCE [LARGE SCALE GENOMIC DNA]</scope>
    <source>
        <strain evidence="3 4">CCBAU 051107</strain>
    </source>
</reference>
<feature type="chain" id="PRO_5042230620" evidence="1">
    <location>
        <begin position="37"/>
        <end position="1003"/>
    </location>
</feature>
<organism evidence="3 4">
    <name type="scientific">Bradyrhizobium arachidis</name>
    <dbReference type="NCBI Taxonomy" id="858423"/>
    <lineage>
        <taxon>Bacteria</taxon>
        <taxon>Pseudomonadati</taxon>
        <taxon>Pseudomonadota</taxon>
        <taxon>Alphaproteobacteria</taxon>
        <taxon>Hyphomicrobiales</taxon>
        <taxon>Nitrobacteraceae</taxon>
        <taxon>Bradyrhizobium</taxon>
    </lineage>
</organism>
<dbReference type="Proteomes" id="UP000594015">
    <property type="component" value="Chromosome"/>
</dbReference>
<feature type="signal peptide" evidence="1">
    <location>
        <begin position="1"/>
        <end position="36"/>
    </location>
</feature>
<dbReference type="InterPro" id="IPR036709">
    <property type="entry name" value="Autotransporte_beta_dom_sf"/>
</dbReference>
<dbReference type="EMBL" id="CP030050">
    <property type="protein sequence ID" value="QOZ68482.1"/>
    <property type="molecule type" value="Genomic_DNA"/>
</dbReference>
<dbReference type="AlphaFoldDB" id="A0AAE7TGQ8"/>
<dbReference type="SMART" id="SM00869">
    <property type="entry name" value="Autotransporter"/>
    <property type="match status" value="1"/>
</dbReference>
<evidence type="ECO:0000313" key="4">
    <source>
        <dbReference type="Proteomes" id="UP000594015"/>
    </source>
</evidence>
<gene>
    <name evidence="3" type="ORF">WN72_20805</name>
</gene>
<evidence type="ECO:0000313" key="3">
    <source>
        <dbReference type="EMBL" id="QOZ68482.1"/>
    </source>
</evidence>
<sequence length="1003" mass="100302">MIETGGDGLARWHLARRSLLLLLPAAPVFISEPAMAACMPTAPVSNATVVCATDTDTQQGGGTGYGARGDNNNTYDIRSGVTVHGKFFGLQTGDGGVIVNAGKIEGTFSAGITGGDMTISNLSGATIIGFHAITASTLNLTNAGTIASEAGGRGSGVEAFVANVRNSGTISGVGPDTVGINGDTVNLISNTGTIFGDAAGVTGITLNLANDSSGVITQIAATGGAIQASGLATVVNAGSIAGHAFGISGQNVSLSNLASGTIDGANAVIADQSVTVANAGLIQSSGNAIVSRTGDINLTNTASGTISAAANTITANADPATGKGNVTINNAGLIRTTTSLAGVISATNLATVTNSGTIAGGSAGIDGENVKLANLAGGTVIAHNVAVFGNTSVVVDNAGTITGDGSNGDAIVAHTADATVRNSGTITGTEFAIHAAKTANVVNSGAISGGSSGVFAETINATNTGQISANGFGLSGIRINLDNAGTVTGGDRGINAIVGNVNNSGTITGRETAVNANIANVTNTGLLQASATNGIGILTTQATVNNSGTIIAGIGIQSSDGSNITNSGTITGTAGKAILLSDRADTLTLLPGSKINGVVDFGFGHDVVNLNFIPLSSRVSSLTSIQLPTFVNFNGTINTNVGSGGFNGPQVFAGGALATLDPTALAQTDRALMDFTGGVSSLVQGRLNGGTGPAGSNMMAMAYAPESAQAGPFTKAPHSLWTDPAPITVWATSFGGQRIQDETVSTLRATSTAWGGAIGIDRKVQPNWLVGGFLGGGQGGLSVDLNSQSVDTNYVFAGAYSRFEWAAQFFDFTIQGGNADNKSRRLVLNNAAVGGMETATASYSGWYVSPEVAYGYKLEIGNGYLLTPTARLRYVAGRFDGYSETGSAQGLSVGGRTLQDFEERGEVDLSRVTSFAGGEFKANVHGGVIALQRVGDTNINTVLLGQNLSFVTPGSRSTVGAVAGFGFDYRTTRNVSVFGAVEGMMMSDQSRTGTAKGGVRVAF</sequence>
<keyword evidence="1" id="KW-0732">Signal</keyword>
<dbReference type="Pfam" id="PF03797">
    <property type="entry name" value="Autotransporter"/>
    <property type="match status" value="1"/>
</dbReference>
<dbReference type="KEGG" id="barh:WN72_20805"/>
<proteinExistence type="predicted"/>
<dbReference type="Gene3D" id="2.40.128.130">
    <property type="entry name" value="Autotransporter beta-domain"/>
    <property type="match status" value="1"/>
</dbReference>